<organism evidence="1 2">
    <name type="scientific">Pseudomonas brassicacearum (strain NFM421)</name>
    <dbReference type="NCBI Taxonomy" id="994484"/>
    <lineage>
        <taxon>Bacteria</taxon>
        <taxon>Pseudomonadati</taxon>
        <taxon>Pseudomonadota</taxon>
        <taxon>Gammaproteobacteria</taxon>
        <taxon>Pseudomonadales</taxon>
        <taxon>Pseudomonadaceae</taxon>
        <taxon>Pseudomonas</taxon>
    </lineage>
</organism>
<dbReference type="KEGG" id="pba:PSEBR_m839"/>
<evidence type="ECO:0000313" key="1">
    <source>
        <dbReference type="EMBL" id="AEA68854.1"/>
    </source>
</evidence>
<name>F2KFV8_PSEBN</name>
<evidence type="ECO:0000313" key="2">
    <source>
        <dbReference type="Proteomes" id="UP000006692"/>
    </source>
</evidence>
<gene>
    <name evidence="1" type="ORF">PSEBR_m839</name>
</gene>
<dbReference type="EMBL" id="CP002585">
    <property type="protein sequence ID" value="AEA68854.1"/>
    <property type="molecule type" value="Genomic_DNA"/>
</dbReference>
<dbReference type="Proteomes" id="UP000006692">
    <property type="component" value="Chromosome"/>
</dbReference>
<proteinExistence type="predicted"/>
<dbReference type="RefSeq" id="WP_013693191.1">
    <property type="nucleotide sequence ID" value="NC_015379.1"/>
</dbReference>
<reference evidence="1 2" key="1">
    <citation type="journal article" date="2011" name="J. Bacteriol.">
        <title>Complete genome sequence of a beneficial plant root-associated bacterium, Pseudomonas brassicacearum.</title>
        <authorList>
            <person name="Ortet P."/>
            <person name="Barakat M."/>
            <person name="Lalaouna D."/>
            <person name="Fochesato S."/>
            <person name="Barbe V."/>
            <person name="Vacherie B."/>
            <person name="Santaella C."/>
            <person name="Heulin T."/>
            <person name="Achouak W."/>
        </authorList>
    </citation>
    <scope>NUCLEOTIDE SEQUENCE [LARGE SCALE GENOMIC DNA]</scope>
    <source>
        <strain evidence="1 2">NFM421</strain>
    </source>
</reference>
<dbReference type="AlphaFoldDB" id="F2KFV8"/>
<reference key="2">
    <citation type="submission" date="2011-03" db="EMBL/GenBank/DDBJ databases">
        <title>Complete Genome Sequence of a beneficial plant roots-associated bacterium Pseudomonas brassicacearum.</title>
        <authorList>
            <person name="Ortet P."/>
            <person name="Barakat M."/>
            <person name="Lalaouna D."/>
            <person name="Fochesato S."/>
            <person name="Barbe V."/>
            <person name="Santaella C."/>
            <person name="Heulin T."/>
            <person name="Achouak W."/>
        </authorList>
    </citation>
    <scope>NUCLEOTIDE SEQUENCE</scope>
    <source>
        <strain>NFM421</strain>
    </source>
</reference>
<sequence>MQPIELEPCPRCGKAQHVRPKELLIGAASPKKRFNGEEKAGYRRTDQLAIDECRSEMLKPSPLQQVVSGFYCEHCGIGFVRDSLVQGS</sequence>
<protein>
    <submittedName>
        <fullName evidence="1">Uncharacterized protein</fullName>
    </submittedName>
</protein>
<accession>F2KFV8</accession>
<dbReference type="HOGENOM" id="CLU_2466614_0_0_6"/>